<comment type="similarity">
    <text evidence="2">Belongs to the VKOR family.</text>
</comment>
<evidence type="ECO:0000256" key="2">
    <source>
        <dbReference type="ARBA" id="ARBA00006214"/>
    </source>
</evidence>
<evidence type="ECO:0000256" key="5">
    <source>
        <dbReference type="ARBA" id="ARBA00022989"/>
    </source>
</evidence>
<dbReference type="AlphaFoldDB" id="A0A6M4IPA5"/>
<feature type="transmembrane region" description="Helical" evidence="10">
    <location>
        <begin position="109"/>
        <end position="134"/>
    </location>
</feature>
<dbReference type="RefSeq" id="WP_171225001.1">
    <property type="nucleotide sequence ID" value="NZ_CP053085.1"/>
</dbReference>
<evidence type="ECO:0000259" key="11">
    <source>
        <dbReference type="SMART" id="SM00756"/>
    </source>
</evidence>
<evidence type="ECO:0000313" key="12">
    <source>
        <dbReference type="EMBL" id="QJR35569.1"/>
    </source>
</evidence>
<accession>A0A6M4IPA5</accession>
<keyword evidence="5 10" id="KW-1133">Transmembrane helix</keyword>
<keyword evidence="4" id="KW-0874">Quinone</keyword>
<organism evidence="12 13">
    <name type="scientific">Gemmatimonas groenlandica</name>
    <dbReference type="NCBI Taxonomy" id="2732249"/>
    <lineage>
        <taxon>Bacteria</taxon>
        <taxon>Pseudomonadati</taxon>
        <taxon>Gemmatimonadota</taxon>
        <taxon>Gemmatimonadia</taxon>
        <taxon>Gemmatimonadales</taxon>
        <taxon>Gemmatimonadaceae</taxon>
        <taxon>Gemmatimonas</taxon>
    </lineage>
</organism>
<comment type="subcellular location">
    <subcellularLocation>
        <location evidence="1">Membrane</location>
        <topology evidence="1">Multi-pass membrane protein</topology>
    </subcellularLocation>
</comment>
<evidence type="ECO:0000256" key="6">
    <source>
        <dbReference type="ARBA" id="ARBA00023002"/>
    </source>
</evidence>
<keyword evidence="3 10" id="KW-0812">Transmembrane</keyword>
<feature type="transmembrane region" description="Helical" evidence="10">
    <location>
        <begin position="7"/>
        <end position="28"/>
    </location>
</feature>
<protein>
    <submittedName>
        <fullName evidence="12">Vitamin K epoxide reductase family protein</fullName>
    </submittedName>
</protein>
<evidence type="ECO:0000313" key="13">
    <source>
        <dbReference type="Proteomes" id="UP000500938"/>
    </source>
</evidence>
<dbReference type="InterPro" id="IPR044698">
    <property type="entry name" value="VKOR/LTO1"/>
</dbReference>
<dbReference type="Proteomes" id="UP000500938">
    <property type="component" value="Chromosome"/>
</dbReference>
<keyword evidence="7 10" id="KW-0472">Membrane</keyword>
<dbReference type="GO" id="GO:0048038">
    <property type="term" value="F:quinone binding"/>
    <property type="evidence" value="ECO:0007669"/>
    <property type="project" value="UniProtKB-KW"/>
</dbReference>
<keyword evidence="13" id="KW-1185">Reference proteome</keyword>
<feature type="transmembrane region" description="Helical" evidence="10">
    <location>
        <begin position="48"/>
        <end position="71"/>
    </location>
</feature>
<evidence type="ECO:0000256" key="1">
    <source>
        <dbReference type="ARBA" id="ARBA00004141"/>
    </source>
</evidence>
<gene>
    <name evidence="12" type="ORF">HKW67_08640</name>
</gene>
<keyword evidence="6" id="KW-0560">Oxidoreductase</keyword>
<evidence type="ECO:0000256" key="3">
    <source>
        <dbReference type="ARBA" id="ARBA00022692"/>
    </source>
</evidence>
<dbReference type="EMBL" id="CP053085">
    <property type="protein sequence ID" value="QJR35569.1"/>
    <property type="molecule type" value="Genomic_DNA"/>
</dbReference>
<dbReference type="SMART" id="SM00756">
    <property type="entry name" value="VKc"/>
    <property type="match status" value="1"/>
</dbReference>
<evidence type="ECO:0000256" key="9">
    <source>
        <dbReference type="ARBA" id="ARBA00023284"/>
    </source>
</evidence>
<name>A0A6M4IPA5_9BACT</name>
<evidence type="ECO:0000256" key="4">
    <source>
        <dbReference type="ARBA" id="ARBA00022719"/>
    </source>
</evidence>
<reference evidence="12 13" key="1">
    <citation type="submission" date="2020-05" db="EMBL/GenBank/DDBJ databases">
        <title>Complete genome sequence of Gemmatimonas greenlandica TET16.</title>
        <authorList>
            <person name="Zeng Y."/>
        </authorList>
    </citation>
    <scope>NUCLEOTIDE SEQUENCE [LARGE SCALE GENOMIC DNA]</scope>
    <source>
        <strain evidence="12 13">TET16</strain>
    </source>
</reference>
<evidence type="ECO:0000256" key="10">
    <source>
        <dbReference type="SAM" id="Phobius"/>
    </source>
</evidence>
<keyword evidence="8" id="KW-1015">Disulfide bond</keyword>
<dbReference type="InterPro" id="IPR012932">
    <property type="entry name" value="VKOR"/>
</dbReference>
<feature type="transmembrane region" description="Helical" evidence="10">
    <location>
        <begin position="83"/>
        <end position="103"/>
    </location>
</feature>
<evidence type="ECO:0000256" key="8">
    <source>
        <dbReference type="ARBA" id="ARBA00023157"/>
    </source>
</evidence>
<proteinExistence type="inferred from homology"/>
<evidence type="ECO:0000256" key="7">
    <source>
        <dbReference type="ARBA" id="ARBA00023136"/>
    </source>
</evidence>
<keyword evidence="9" id="KW-0676">Redox-active center</keyword>
<feature type="domain" description="Vitamin K epoxide reductase" evidence="11">
    <location>
        <begin position="7"/>
        <end position="136"/>
    </location>
</feature>
<dbReference type="GO" id="GO:0016491">
    <property type="term" value="F:oxidoreductase activity"/>
    <property type="evidence" value="ECO:0007669"/>
    <property type="project" value="UniProtKB-KW"/>
</dbReference>
<dbReference type="GO" id="GO:0016020">
    <property type="term" value="C:membrane"/>
    <property type="evidence" value="ECO:0007669"/>
    <property type="project" value="UniProtKB-SubCell"/>
</dbReference>
<dbReference type="CDD" id="cd12916">
    <property type="entry name" value="VKOR_1"/>
    <property type="match status" value="1"/>
</dbReference>
<sequence>MTQRMGIALGSLISGLVALYLHLWKLGLTGALGCSSAGGCEYVQGSRYGWFLGVDVALIGAVGYAMLFVAATIGTMAKYEDETWPNTLMQLMIWPAVLFTLRLKYGEFIVLKGFCSWCVVSAVTITLCAILVTLDRKRLAKLA</sequence>
<dbReference type="InterPro" id="IPR038354">
    <property type="entry name" value="VKOR_sf"/>
</dbReference>
<dbReference type="Gene3D" id="1.20.1440.130">
    <property type="entry name" value="VKOR domain"/>
    <property type="match status" value="1"/>
</dbReference>
<dbReference type="Pfam" id="PF07884">
    <property type="entry name" value="VKOR"/>
    <property type="match status" value="1"/>
</dbReference>
<dbReference type="KEGG" id="ggr:HKW67_08640"/>